<comment type="subcellular location">
    <subcellularLocation>
        <location evidence="1">Cell inner membrane</location>
        <topology evidence="1">Multi-pass membrane protein</topology>
    </subcellularLocation>
</comment>
<dbReference type="Proteomes" id="UP000306985">
    <property type="component" value="Unassembled WGS sequence"/>
</dbReference>
<feature type="transmembrane region" description="Helical" evidence="13">
    <location>
        <begin position="649"/>
        <end position="670"/>
    </location>
</feature>
<dbReference type="InterPro" id="IPR001173">
    <property type="entry name" value="Glyco_trans_2-like"/>
</dbReference>
<feature type="transmembrane region" description="Helical" evidence="13">
    <location>
        <begin position="193"/>
        <end position="218"/>
    </location>
</feature>
<evidence type="ECO:0000256" key="12">
    <source>
        <dbReference type="SAM" id="MobiDB-lite"/>
    </source>
</evidence>
<evidence type="ECO:0000256" key="3">
    <source>
        <dbReference type="ARBA" id="ARBA00009337"/>
    </source>
</evidence>
<evidence type="ECO:0000256" key="7">
    <source>
        <dbReference type="ARBA" id="ARBA00022676"/>
    </source>
</evidence>
<keyword evidence="11 13" id="KW-0472">Membrane</keyword>
<evidence type="ECO:0000256" key="11">
    <source>
        <dbReference type="ARBA" id="ARBA00023136"/>
    </source>
</evidence>
<dbReference type="SUPFAM" id="SSF53448">
    <property type="entry name" value="Nucleotide-diphospho-sugar transferases"/>
    <property type="match status" value="1"/>
</dbReference>
<feature type="transmembrane region" description="Helical" evidence="13">
    <location>
        <begin position="509"/>
        <end position="538"/>
    </location>
</feature>
<evidence type="ECO:0000259" key="14">
    <source>
        <dbReference type="Pfam" id="PF13632"/>
    </source>
</evidence>
<evidence type="ECO:0000313" key="15">
    <source>
        <dbReference type="EMBL" id="TKV57667.1"/>
    </source>
</evidence>
<keyword evidence="10 13" id="KW-1133">Transmembrane helix</keyword>
<dbReference type="PANTHER" id="PTHR43867:SF5">
    <property type="entry name" value="GLUCANS BIOSYNTHESIS GLUCOSYLTRANSFERASE H"/>
    <property type="match status" value="1"/>
</dbReference>
<comment type="caution">
    <text evidence="15">The sequence shown here is derived from an EMBL/GenBank/DDBJ whole genome shotgun (WGS) entry which is preliminary data.</text>
</comment>
<keyword evidence="7" id="KW-0328">Glycosyltransferase</keyword>
<evidence type="ECO:0000256" key="8">
    <source>
        <dbReference type="ARBA" id="ARBA00022679"/>
    </source>
</evidence>
<feature type="compositionally biased region" description="Low complexity" evidence="12">
    <location>
        <begin position="826"/>
        <end position="841"/>
    </location>
</feature>
<feature type="transmembrane region" description="Helical" evidence="13">
    <location>
        <begin position="550"/>
        <end position="572"/>
    </location>
</feature>
<comment type="similarity">
    <text evidence="3">Belongs to the glycosyltransferase 2 family. OpgH subfamily.</text>
</comment>
<evidence type="ECO:0000313" key="16">
    <source>
        <dbReference type="Proteomes" id="UP000306985"/>
    </source>
</evidence>
<evidence type="ECO:0000256" key="9">
    <source>
        <dbReference type="ARBA" id="ARBA00022692"/>
    </source>
</evidence>
<keyword evidence="8 15" id="KW-0808">Transferase</keyword>
<dbReference type="AlphaFoldDB" id="A0A4U6QC34"/>
<feature type="region of interest" description="Disordered" evidence="12">
    <location>
        <begin position="1"/>
        <end position="37"/>
    </location>
</feature>
<proteinExistence type="inferred from homology"/>
<organism evidence="15 16">
    <name type="scientific">Nakamurella flava</name>
    <dbReference type="NCBI Taxonomy" id="2576308"/>
    <lineage>
        <taxon>Bacteria</taxon>
        <taxon>Bacillati</taxon>
        <taxon>Actinomycetota</taxon>
        <taxon>Actinomycetes</taxon>
        <taxon>Nakamurellales</taxon>
        <taxon>Nakamurellaceae</taxon>
        <taxon>Nakamurella</taxon>
    </lineage>
</organism>
<keyword evidence="9 13" id="KW-0812">Transmembrane</keyword>
<feature type="region of interest" description="Disordered" evidence="12">
    <location>
        <begin position="814"/>
        <end position="858"/>
    </location>
</feature>
<accession>A0A4U6QC34</accession>
<evidence type="ECO:0000256" key="5">
    <source>
        <dbReference type="ARBA" id="ARBA00022475"/>
    </source>
</evidence>
<evidence type="ECO:0000256" key="10">
    <source>
        <dbReference type="ARBA" id="ARBA00022989"/>
    </source>
</evidence>
<dbReference type="GO" id="GO:0016758">
    <property type="term" value="F:hexosyltransferase activity"/>
    <property type="evidence" value="ECO:0007669"/>
    <property type="project" value="TreeGrafter"/>
</dbReference>
<evidence type="ECO:0000256" key="2">
    <source>
        <dbReference type="ARBA" id="ARBA00005001"/>
    </source>
</evidence>
<dbReference type="Pfam" id="PF13632">
    <property type="entry name" value="Glyco_trans_2_3"/>
    <property type="match status" value="1"/>
</dbReference>
<dbReference type="GO" id="GO:0005886">
    <property type="term" value="C:plasma membrane"/>
    <property type="evidence" value="ECO:0007669"/>
    <property type="project" value="UniProtKB-SubCell"/>
</dbReference>
<keyword evidence="6" id="KW-0997">Cell inner membrane</keyword>
<evidence type="ECO:0000256" key="4">
    <source>
        <dbReference type="ARBA" id="ARBA00020585"/>
    </source>
</evidence>
<name>A0A4U6QC34_9ACTN</name>
<dbReference type="RefSeq" id="WP_137450751.1">
    <property type="nucleotide sequence ID" value="NZ_SZZH01000004.1"/>
</dbReference>
<dbReference type="Gene3D" id="3.90.550.10">
    <property type="entry name" value="Spore Coat Polysaccharide Biosynthesis Protein SpsA, Chain A"/>
    <property type="match status" value="1"/>
</dbReference>
<protein>
    <recommendedName>
        <fullName evidence="4">Glucans biosynthesis glucosyltransferase H</fullName>
    </recommendedName>
</protein>
<keyword evidence="16" id="KW-1185">Reference proteome</keyword>
<dbReference type="InterPro" id="IPR029044">
    <property type="entry name" value="Nucleotide-diphossugar_trans"/>
</dbReference>
<evidence type="ECO:0000256" key="13">
    <source>
        <dbReference type="SAM" id="Phobius"/>
    </source>
</evidence>
<dbReference type="EMBL" id="SZZH01000004">
    <property type="protein sequence ID" value="TKV57667.1"/>
    <property type="molecule type" value="Genomic_DNA"/>
</dbReference>
<feature type="domain" description="Glycosyltransferase 2-like" evidence="14">
    <location>
        <begin position="338"/>
        <end position="554"/>
    </location>
</feature>
<dbReference type="InterPro" id="IPR050321">
    <property type="entry name" value="Glycosyltr_2/OpgH_subfam"/>
</dbReference>
<evidence type="ECO:0000256" key="6">
    <source>
        <dbReference type="ARBA" id="ARBA00022519"/>
    </source>
</evidence>
<evidence type="ECO:0000256" key="1">
    <source>
        <dbReference type="ARBA" id="ARBA00004429"/>
    </source>
</evidence>
<dbReference type="NCBIfam" id="NF003958">
    <property type="entry name" value="PRK05454.2-1"/>
    <property type="match status" value="1"/>
</dbReference>
<gene>
    <name evidence="15" type="primary">mdoH</name>
    <name evidence="15" type="ORF">FDO65_16065</name>
</gene>
<keyword evidence="5" id="KW-1003">Cell membrane</keyword>
<dbReference type="NCBIfam" id="NF003962">
    <property type="entry name" value="PRK05454.2-5"/>
    <property type="match status" value="1"/>
</dbReference>
<sequence>MLAHSNPDSPRATVDVTDPDPGPEISPVRDPAGERTARRQTLRYLRGIGLHGPAADSAVQTLLDRARSQPLPEGHGLVDVVLEMARSTVERFLHAMDIDGSGATHHWLPLFLRAHPESFPDDPAAARRFAEASVANADQVYRDFADQELRSSGIPRWFALVGPAIAAGVVVAVLATGTVPAGGIWEPLRAVVIGAWALLIGGLTAVVVAGSMIAVRGFTLAPSLFRGRHAAAEEPLPSTVVVMPVYHEDIGRVVAGLIALWEGFRDHPVLPDVDFMILSDSRDDDAVRREIRVVSWARHRGAPGMPIYHRRRSGNSHKKAGNLAEFLGSTGRRYSYAVLLDADSVMRPETVVEMVRRMHDDPELGLLQAPLQLHHATTYFARAQQFTSAVVGPMATRGLARWSQDTANFYGHNAVVRVSAFVDSCALPTLSGRPPLGGQLLSHDFVEAALLCRAGWKVCIAPDLTGSWEEVPPTLGEFAARDRRWCQGNLQHLRILSAGGLRMWSRLHLFLGSAAYLASPALVLFSLLGLALAAWPGVETGAGGTAGPTGLLLTVAAMAALLVMRLLAWVTVVTTGQARRDFGGVGRFTASALLDAVTAAVLGPLLMVHHTAAVVGILSGRSSGWSAQQRTAGGHSVGAVVRAQRLPTFLGVATLAFLAAVVPALIWWMAPLWMPLIAAVPLTLLTSSERVGRGLGRIGLLTVPTERTMEPVRRRIAELTELVPAELHHYHLRDVVLDPIVLSDHCRALAAAAPTAGPERADDRAVELRERALRLGPSVLTPWERRVLLDDAPSLRWLHDRAWQYWDLDPVKQTAPQRPAGRERGPAAAAAGVTEPAAEQAPTRPNGLVPLVPRPGIS</sequence>
<comment type="pathway">
    <text evidence="2">Glycan metabolism; osmoregulated periplasmic glucan (OPG) biosynthesis.</text>
</comment>
<feature type="transmembrane region" description="Helical" evidence="13">
    <location>
        <begin position="157"/>
        <end position="181"/>
    </location>
</feature>
<dbReference type="OrthoDB" id="9806824at2"/>
<dbReference type="PANTHER" id="PTHR43867">
    <property type="entry name" value="CELLULOSE SYNTHASE CATALYTIC SUBUNIT A [UDP-FORMING]"/>
    <property type="match status" value="1"/>
</dbReference>
<reference evidence="15 16" key="1">
    <citation type="submission" date="2019-05" db="EMBL/GenBank/DDBJ databases">
        <title>Nakamurella sp. N5BH11, whole genome shotgun sequence.</title>
        <authorList>
            <person name="Tuo L."/>
        </authorList>
    </citation>
    <scope>NUCLEOTIDE SEQUENCE [LARGE SCALE GENOMIC DNA]</scope>
    <source>
        <strain evidence="15 16">N5BH11</strain>
    </source>
</reference>